<evidence type="ECO:0000313" key="1">
    <source>
        <dbReference type="EMBL" id="UOQ59396.1"/>
    </source>
</evidence>
<reference evidence="1 2" key="1">
    <citation type="submission" date="2022-04" db="EMBL/GenBank/DDBJ databases">
        <title>Leucobacter sp. isolated from rhizosphere of onion.</title>
        <authorList>
            <person name="Won M."/>
            <person name="Lee C.-M."/>
            <person name="Woen H.-Y."/>
            <person name="Kwon S.-W."/>
        </authorList>
    </citation>
    <scope>NUCLEOTIDE SEQUENCE [LARGE SCALE GENOMIC DNA]</scope>
    <source>
        <strain evidence="1 2">H25R-14</strain>
    </source>
</reference>
<dbReference type="Proteomes" id="UP000831775">
    <property type="component" value="Chromosome"/>
</dbReference>
<sequence length="440" mass="46233">MTTKALRLLIIAISVVVAAVLVSVALVIAIPKSAEAGASADFATPVELEPWGTDSGFDEFTLYGAAWNDLNAAMRSGDRDAFLSFASGEAETQLANWWDRSKQLGWENGYIRPSTADDGSQQALVGLELPFTAAPVRSSGRSDAGQKLLHGTAYTIETTGEGADLKITSFAPIGAPNPWDVGPLYVQERDHVVLFGLESEQALVDANIDAAEEAAALALDTASQLGAEIPQDGFLSAITDDPDRFTEWAFGASEPAVIKAAAVARPTLRPYMPSDLLEPSVATGSENSGGYVVVGPGAADQLMPTFVHEFAHILHFTAVPDSGLFRSHAVLEGFARYMETASGVEDRSLVTPAVQQLVASAGADALADARFDSTDAAAAYDAAGSYYQFVAESGGDPWALAVAAKREDAGLAVLGSLPMVGEKMDPAFSAENWIAWVQSQ</sequence>
<proteinExistence type="predicted"/>
<organism evidence="1 2">
    <name type="scientific">Leucobacter rhizosphaerae</name>
    <dbReference type="NCBI Taxonomy" id="2932245"/>
    <lineage>
        <taxon>Bacteria</taxon>
        <taxon>Bacillati</taxon>
        <taxon>Actinomycetota</taxon>
        <taxon>Actinomycetes</taxon>
        <taxon>Micrococcales</taxon>
        <taxon>Microbacteriaceae</taxon>
        <taxon>Leucobacter</taxon>
    </lineage>
</organism>
<keyword evidence="2" id="KW-1185">Reference proteome</keyword>
<name>A0ABY4FSY9_9MICO</name>
<gene>
    <name evidence="1" type="ORF">MUN76_10050</name>
</gene>
<accession>A0ABY4FSY9</accession>
<dbReference type="EMBL" id="CP095043">
    <property type="protein sequence ID" value="UOQ59396.1"/>
    <property type="molecule type" value="Genomic_DNA"/>
</dbReference>
<dbReference type="RefSeq" id="WP_244684382.1">
    <property type="nucleotide sequence ID" value="NZ_CP095043.1"/>
</dbReference>
<protein>
    <submittedName>
        <fullName evidence="1">Uncharacterized protein</fullName>
    </submittedName>
</protein>
<evidence type="ECO:0000313" key="2">
    <source>
        <dbReference type="Proteomes" id="UP000831775"/>
    </source>
</evidence>